<protein>
    <recommendedName>
        <fullName evidence="7">Thiol:disulfide interchange protein</fullName>
    </recommendedName>
</protein>
<dbReference type="PANTHER" id="PTHR35891">
    <property type="entry name" value="THIOL:DISULFIDE INTERCHANGE PROTEIN DSBA"/>
    <property type="match status" value="1"/>
</dbReference>
<feature type="chain" id="PRO_5045737625" description="Thiol:disulfide interchange protein" evidence="8">
    <location>
        <begin position="24"/>
        <end position="225"/>
    </location>
</feature>
<evidence type="ECO:0000256" key="8">
    <source>
        <dbReference type="SAM" id="SignalP"/>
    </source>
</evidence>
<dbReference type="Pfam" id="PF01323">
    <property type="entry name" value="DSBA"/>
    <property type="match status" value="1"/>
</dbReference>
<evidence type="ECO:0000256" key="3">
    <source>
        <dbReference type="ARBA" id="ARBA00022729"/>
    </source>
</evidence>
<dbReference type="Gene3D" id="3.40.30.10">
    <property type="entry name" value="Glutaredoxin"/>
    <property type="match status" value="2"/>
</dbReference>
<dbReference type="InterPro" id="IPR023205">
    <property type="entry name" value="DsbA/DsbL"/>
</dbReference>
<dbReference type="InterPro" id="IPR017937">
    <property type="entry name" value="Thioredoxin_CS"/>
</dbReference>
<dbReference type="InterPro" id="IPR001853">
    <property type="entry name" value="DSBA-like_thioredoxin_dom"/>
</dbReference>
<sequence>MKSIAAFILALAANIGCLTVAFAQPAPIAGKDYTLLQTPQPVPSGQIEVIEFFGYWCPHCNRFQNTWESWKAKQGKDVVIRQIPVDFTDARLAPYSRIYYALEAIGKLEARSRKGTPMHARMFDAIHGADRLSLPRDPAQQERVIADFMAGEGIDRKAFLDAYNAFGVNANAKRANQLTKQYRVEGVPAVVVQGKYVVSPDEGGGYVSTLRTLDDLVRQVRAGKM</sequence>
<dbReference type="InterPro" id="IPR013766">
    <property type="entry name" value="Thioredoxin_domain"/>
</dbReference>
<keyword evidence="3 8" id="KW-0732">Signal</keyword>
<accession>A0ABX7ZYV6</accession>
<dbReference type="PROSITE" id="PS00194">
    <property type="entry name" value="THIOREDOXIN_1"/>
    <property type="match status" value="1"/>
</dbReference>
<gene>
    <name evidence="10" type="ORF">GO999_18520</name>
</gene>
<keyword evidence="6" id="KW-0676">Redox-active center</keyword>
<name>A0ABX7ZYV6_9RALS</name>
<evidence type="ECO:0000313" key="10">
    <source>
        <dbReference type="EMBL" id="QUP60566.1"/>
    </source>
</evidence>
<evidence type="ECO:0000256" key="2">
    <source>
        <dbReference type="ARBA" id="ARBA00005791"/>
    </source>
</evidence>
<evidence type="ECO:0000256" key="1">
    <source>
        <dbReference type="ARBA" id="ARBA00004418"/>
    </source>
</evidence>
<reference evidence="11" key="1">
    <citation type="submission" date="2019-12" db="EMBL/GenBank/DDBJ databases">
        <title>Whole-genome sequence of tobacco pathogen Ralstonia pseudosolanacearum strain RS, originating from Yunnan province of China.</title>
        <authorList>
            <person name="Lu C.-H."/>
        </authorList>
    </citation>
    <scope>NUCLEOTIDE SEQUENCE [LARGE SCALE GENOMIC DNA]</scope>
    <source>
        <strain evidence="11">RS</strain>
        <plasmid evidence="11">pRS</plasmid>
    </source>
</reference>
<evidence type="ECO:0000259" key="9">
    <source>
        <dbReference type="PROSITE" id="PS51352"/>
    </source>
</evidence>
<dbReference type="PROSITE" id="PS51352">
    <property type="entry name" value="THIOREDOXIN_2"/>
    <property type="match status" value="1"/>
</dbReference>
<geneLocation type="plasmid" evidence="10 11">
    <name>pRS</name>
</geneLocation>
<evidence type="ECO:0000256" key="5">
    <source>
        <dbReference type="ARBA" id="ARBA00023157"/>
    </source>
</evidence>
<feature type="domain" description="Thioredoxin" evidence="9">
    <location>
        <begin position="13"/>
        <end position="150"/>
    </location>
</feature>
<keyword evidence="4 7" id="KW-0574">Periplasm</keyword>
<dbReference type="EMBL" id="CP046675">
    <property type="protein sequence ID" value="QUP60566.1"/>
    <property type="molecule type" value="Genomic_DNA"/>
</dbReference>
<keyword evidence="11" id="KW-1185">Reference proteome</keyword>
<dbReference type="RefSeq" id="WP_011004195.1">
    <property type="nucleotide sequence ID" value="NZ_CP046675.1"/>
</dbReference>
<keyword evidence="5 7" id="KW-1015">Disulfide bond</keyword>
<keyword evidence="10" id="KW-0614">Plasmid</keyword>
<dbReference type="PANTHER" id="PTHR35891:SF3">
    <property type="entry name" value="THIOL:DISULFIDE INTERCHANGE PROTEIN DSBL"/>
    <property type="match status" value="1"/>
</dbReference>
<dbReference type="Proteomes" id="UP000680989">
    <property type="component" value="Plasmid pRS"/>
</dbReference>
<dbReference type="PIRSF" id="PIRSF001488">
    <property type="entry name" value="Tdi_protein"/>
    <property type="match status" value="1"/>
</dbReference>
<dbReference type="InterPro" id="IPR036249">
    <property type="entry name" value="Thioredoxin-like_sf"/>
</dbReference>
<proteinExistence type="inferred from homology"/>
<evidence type="ECO:0000256" key="7">
    <source>
        <dbReference type="PIRNR" id="PIRNR001488"/>
    </source>
</evidence>
<comment type="subcellular location">
    <subcellularLocation>
        <location evidence="1 7">Periplasm</location>
    </subcellularLocation>
</comment>
<evidence type="ECO:0000313" key="11">
    <source>
        <dbReference type="Proteomes" id="UP000680989"/>
    </source>
</evidence>
<dbReference type="CDD" id="cd03019">
    <property type="entry name" value="DsbA_DsbA"/>
    <property type="match status" value="1"/>
</dbReference>
<evidence type="ECO:0000256" key="4">
    <source>
        <dbReference type="ARBA" id="ARBA00022764"/>
    </source>
</evidence>
<organism evidence="10 11">
    <name type="scientific">Ralstonia nicotianae</name>
    <dbReference type="NCBI Taxonomy" id="3037696"/>
    <lineage>
        <taxon>Bacteria</taxon>
        <taxon>Pseudomonadati</taxon>
        <taxon>Pseudomonadota</taxon>
        <taxon>Betaproteobacteria</taxon>
        <taxon>Burkholderiales</taxon>
        <taxon>Burkholderiaceae</taxon>
        <taxon>Ralstonia</taxon>
        <taxon>Ralstonia solanacearum species complex</taxon>
    </lineage>
</organism>
<evidence type="ECO:0000256" key="6">
    <source>
        <dbReference type="ARBA" id="ARBA00023284"/>
    </source>
</evidence>
<feature type="signal peptide" evidence="8">
    <location>
        <begin position="1"/>
        <end position="23"/>
    </location>
</feature>
<dbReference type="InterPro" id="IPR050824">
    <property type="entry name" value="Thiol_disulfide_DsbA"/>
</dbReference>
<dbReference type="SUPFAM" id="SSF52833">
    <property type="entry name" value="Thioredoxin-like"/>
    <property type="match status" value="1"/>
</dbReference>
<comment type="similarity">
    <text evidence="2">Belongs to the thioredoxin family. DsbA subfamily.</text>
</comment>